<accession>A0ABD2YJD1</accession>
<keyword evidence="3" id="KW-1185">Reference proteome</keyword>
<dbReference type="EMBL" id="JBJUIK010000013">
    <property type="protein sequence ID" value="KAL3506295.1"/>
    <property type="molecule type" value="Genomic_DNA"/>
</dbReference>
<proteinExistence type="predicted"/>
<name>A0ABD2YJD1_9GENT</name>
<evidence type="ECO:0000256" key="1">
    <source>
        <dbReference type="SAM" id="Coils"/>
    </source>
</evidence>
<dbReference type="PANTHER" id="PTHR37226">
    <property type="entry name" value="GOLGIN FAMILY A PROTEIN"/>
    <property type="match status" value="1"/>
</dbReference>
<gene>
    <name evidence="2" type="ORF">ACH5RR_031677</name>
</gene>
<organism evidence="2 3">
    <name type="scientific">Cinchona calisaya</name>
    <dbReference type="NCBI Taxonomy" id="153742"/>
    <lineage>
        <taxon>Eukaryota</taxon>
        <taxon>Viridiplantae</taxon>
        <taxon>Streptophyta</taxon>
        <taxon>Embryophyta</taxon>
        <taxon>Tracheophyta</taxon>
        <taxon>Spermatophyta</taxon>
        <taxon>Magnoliopsida</taxon>
        <taxon>eudicotyledons</taxon>
        <taxon>Gunneridae</taxon>
        <taxon>Pentapetalae</taxon>
        <taxon>asterids</taxon>
        <taxon>lamiids</taxon>
        <taxon>Gentianales</taxon>
        <taxon>Rubiaceae</taxon>
        <taxon>Cinchonoideae</taxon>
        <taxon>Cinchoneae</taxon>
        <taxon>Cinchona</taxon>
    </lineage>
</organism>
<reference evidence="2 3" key="1">
    <citation type="submission" date="2024-11" db="EMBL/GenBank/DDBJ databases">
        <title>A near-complete genome assembly of Cinchona calisaya.</title>
        <authorList>
            <person name="Lian D.C."/>
            <person name="Zhao X.W."/>
            <person name="Wei L."/>
        </authorList>
    </citation>
    <scope>NUCLEOTIDE SEQUENCE [LARGE SCALE GENOMIC DNA]</scope>
    <source>
        <tissue evidence="2">Nenye</tissue>
    </source>
</reference>
<comment type="caution">
    <text evidence="2">The sequence shown here is derived from an EMBL/GenBank/DDBJ whole genome shotgun (WGS) entry which is preliminary data.</text>
</comment>
<feature type="coiled-coil region" evidence="1">
    <location>
        <begin position="153"/>
        <end position="180"/>
    </location>
</feature>
<dbReference type="AlphaFoldDB" id="A0ABD2YJD1"/>
<sequence>MGGYQTKERTTPSSKVVEGLKHKVKLLQGDVSEIICLRDAEIQAYEREMMVFAFKEAEWKKERKMLRQEVKKLRKRLEHREERIKGMEYELIVDKYGKEWQFLGPSFLFEQVREEQATRDDAVEKWKQLYFAIKTELDDLIQRTNQGEGLCWKAEAEDMLEELQKELINKGKTIELLEALIASMKQEESKRESEVDILRQSLRIMCYNNKGKKEG</sequence>
<evidence type="ECO:0000313" key="2">
    <source>
        <dbReference type="EMBL" id="KAL3506295.1"/>
    </source>
</evidence>
<dbReference type="PANTHER" id="PTHR37226:SF4">
    <property type="entry name" value="GOLGIN FAMILY A PROTEIN"/>
    <property type="match status" value="1"/>
</dbReference>
<protein>
    <submittedName>
        <fullName evidence="2">Uncharacterized protein</fullName>
    </submittedName>
</protein>
<feature type="coiled-coil region" evidence="1">
    <location>
        <begin position="56"/>
        <end position="90"/>
    </location>
</feature>
<keyword evidence="1" id="KW-0175">Coiled coil</keyword>
<evidence type="ECO:0000313" key="3">
    <source>
        <dbReference type="Proteomes" id="UP001630127"/>
    </source>
</evidence>
<dbReference type="Proteomes" id="UP001630127">
    <property type="component" value="Unassembled WGS sequence"/>
</dbReference>